<dbReference type="NCBIfam" id="TIGR00377">
    <property type="entry name" value="ant_ant_sig"/>
    <property type="match status" value="1"/>
</dbReference>
<dbReference type="Gene3D" id="3.30.750.24">
    <property type="entry name" value="STAS domain"/>
    <property type="match status" value="1"/>
</dbReference>
<dbReference type="InterPro" id="IPR003658">
    <property type="entry name" value="Anti-sigma_ant"/>
</dbReference>
<evidence type="ECO:0000256" key="2">
    <source>
        <dbReference type="RuleBase" id="RU003749"/>
    </source>
</evidence>
<evidence type="ECO:0000313" key="5">
    <source>
        <dbReference type="Proteomes" id="UP000468766"/>
    </source>
</evidence>
<dbReference type="Proteomes" id="UP000468766">
    <property type="component" value="Unassembled WGS sequence"/>
</dbReference>
<gene>
    <name evidence="4" type="ORF">F9B85_11790</name>
</gene>
<protein>
    <recommendedName>
        <fullName evidence="2">Anti-sigma factor antagonist</fullName>
    </recommendedName>
</protein>
<dbReference type="SUPFAM" id="SSF52091">
    <property type="entry name" value="SpoIIaa-like"/>
    <property type="match status" value="1"/>
</dbReference>
<dbReference type="RefSeq" id="WP_151621171.1">
    <property type="nucleotide sequence ID" value="NZ_WBXO01000010.1"/>
</dbReference>
<dbReference type="GO" id="GO:0043856">
    <property type="term" value="F:anti-sigma factor antagonist activity"/>
    <property type="evidence" value="ECO:0007669"/>
    <property type="project" value="InterPro"/>
</dbReference>
<accession>A0A6I0EX32</accession>
<sequence>MELDMEKVGQTLIIRYKGEIDMSVSGNIKDAIDREMDKERTKNLIINFKHVEFIDSSGLGMLLGRYKFVTIRSGKVAVTGANEVVHRLLDLSGLYSLMKPYKNERLALRALGEEVLA</sequence>
<dbReference type="PANTHER" id="PTHR33495:SF2">
    <property type="entry name" value="ANTI-SIGMA FACTOR ANTAGONIST TM_1081-RELATED"/>
    <property type="match status" value="1"/>
</dbReference>
<dbReference type="PANTHER" id="PTHR33495">
    <property type="entry name" value="ANTI-SIGMA FACTOR ANTAGONIST TM_1081-RELATED-RELATED"/>
    <property type="match status" value="1"/>
</dbReference>
<comment type="caution">
    <text evidence="4">The sequence shown here is derived from an EMBL/GenBank/DDBJ whole genome shotgun (WGS) entry which is preliminary data.</text>
</comment>
<keyword evidence="5" id="KW-1185">Reference proteome</keyword>
<comment type="similarity">
    <text evidence="1 2">Belongs to the anti-sigma-factor antagonist family.</text>
</comment>
<dbReference type="CDD" id="cd07043">
    <property type="entry name" value="STAS_anti-anti-sigma_factors"/>
    <property type="match status" value="1"/>
</dbReference>
<feature type="domain" description="STAS" evidence="3">
    <location>
        <begin position="1"/>
        <end position="111"/>
    </location>
</feature>
<dbReference type="AlphaFoldDB" id="A0A6I0EX32"/>
<dbReference type="Pfam" id="PF01740">
    <property type="entry name" value="STAS"/>
    <property type="match status" value="1"/>
</dbReference>
<dbReference type="OrthoDB" id="9796601at2"/>
<dbReference type="PROSITE" id="PS50801">
    <property type="entry name" value="STAS"/>
    <property type="match status" value="1"/>
</dbReference>
<evidence type="ECO:0000256" key="1">
    <source>
        <dbReference type="ARBA" id="ARBA00009013"/>
    </source>
</evidence>
<proteinExistence type="inferred from homology"/>
<dbReference type="InterPro" id="IPR036513">
    <property type="entry name" value="STAS_dom_sf"/>
</dbReference>
<dbReference type="InterPro" id="IPR002645">
    <property type="entry name" value="STAS_dom"/>
</dbReference>
<name>A0A6I0EX32_9FIRM</name>
<evidence type="ECO:0000313" key="4">
    <source>
        <dbReference type="EMBL" id="KAB2951703.1"/>
    </source>
</evidence>
<dbReference type="EMBL" id="WBXO01000010">
    <property type="protein sequence ID" value="KAB2951703.1"/>
    <property type="molecule type" value="Genomic_DNA"/>
</dbReference>
<evidence type="ECO:0000259" key="3">
    <source>
        <dbReference type="PROSITE" id="PS50801"/>
    </source>
</evidence>
<organism evidence="4 5">
    <name type="scientific">Heliorestis acidaminivorans</name>
    <dbReference type="NCBI Taxonomy" id="553427"/>
    <lineage>
        <taxon>Bacteria</taxon>
        <taxon>Bacillati</taxon>
        <taxon>Bacillota</taxon>
        <taxon>Clostridia</taxon>
        <taxon>Eubacteriales</taxon>
        <taxon>Heliobacteriaceae</taxon>
        <taxon>Heliorestis</taxon>
    </lineage>
</organism>
<reference evidence="4 5" key="1">
    <citation type="submission" date="2019-10" db="EMBL/GenBank/DDBJ databases">
        <title>Whole-genome sequence of the extremophile Heliorestis acidaminivorans DSM 24790.</title>
        <authorList>
            <person name="Kyndt J.A."/>
            <person name="Meyer T.E."/>
        </authorList>
    </citation>
    <scope>NUCLEOTIDE SEQUENCE [LARGE SCALE GENOMIC DNA]</scope>
    <source>
        <strain evidence="4 5">DSM 24790</strain>
    </source>
</reference>